<evidence type="ECO:0000259" key="11">
    <source>
        <dbReference type="PROSITE" id="PS01031"/>
    </source>
</evidence>
<dbReference type="GO" id="GO:0080043">
    <property type="term" value="F:quercetin 3-O-glucosyltransferase activity"/>
    <property type="evidence" value="ECO:0007669"/>
    <property type="project" value="TreeGrafter"/>
</dbReference>
<dbReference type="AlphaFoldDB" id="A0A5J5BCM7"/>
<dbReference type="EC" id="2.4.1.323" evidence="8"/>
<dbReference type="GO" id="GO:0102970">
    <property type="term" value="F:7-deoxyloganetic acid glucosyltransferase activity"/>
    <property type="evidence" value="ECO:0007669"/>
    <property type="project" value="UniProtKB-EC"/>
</dbReference>
<keyword evidence="6" id="KW-0346">Stress response</keyword>
<evidence type="ECO:0000256" key="5">
    <source>
        <dbReference type="ARBA" id="ARBA00022679"/>
    </source>
</evidence>
<dbReference type="SUPFAM" id="SSF53756">
    <property type="entry name" value="UDP-Glycosyltransferase/glycogen phosphorylase"/>
    <property type="match status" value="1"/>
</dbReference>
<dbReference type="FunFam" id="2.60.40.790:FF:000009">
    <property type="entry name" value="17.6 kDa class I heat shock protein-like"/>
    <property type="match status" value="1"/>
</dbReference>
<accession>A0A5J5BCM7</accession>
<protein>
    <recommendedName>
        <fullName evidence="8">7-deoxyloganetic acid glucosyltransferase</fullName>
        <ecNumber evidence="8">2.4.1.323</ecNumber>
    </recommendedName>
</protein>
<comment type="similarity">
    <text evidence="2">Belongs to the UDP-glycosyltransferase family.</text>
</comment>
<organism evidence="12 13">
    <name type="scientific">Nyssa sinensis</name>
    <dbReference type="NCBI Taxonomy" id="561372"/>
    <lineage>
        <taxon>Eukaryota</taxon>
        <taxon>Viridiplantae</taxon>
        <taxon>Streptophyta</taxon>
        <taxon>Embryophyta</taxon>
        <taxon>Tracheophyta</taxon>
        <taxon>Spermatophyta</taxon>
        <taxon>Magnoliopsida</taxon>
        <taxon>eudicotyledons</taxon>
        <taxon>Gunneridae</taxon>
        <taxon>Pentapetalae</taxon>
        <taxon>asterids</taxon>
        <taxon>Cornales</taxon>
        <taxon>Nyssaceae</taxon>
        <taxon>Nyssa</taxon>
    </lineage>
</organism>
<dbReference type="OrthoDB" id="5835829at2759"/>
<dbReference type="PROSITE" id="PS00375">
    <property type="entry name" value="UDPGT"/>
    <property type="match status" value="1"/>
</dbReference>
<dbReference type="InterPro" id="IPR008978">
    <property type="entry name" value="HSP20-like_chaperone"/>
</dbReference>
<dbReference type="InterPro" id="IPR035595">
    <property type="entry name" value="UDP_glycos_trans_CS"/>
</dbReference>
<keyword evidence="5" id="KW-0808">Transferase</keyword>
<dbReference type="CDD" id="cd06472">
    <property type="entry name" value="ACD_ScHsp26_like"/>
    <property type="match status" value="1"/>
</dbReference>
<comment type="catalytic activity">
    <reaction evidence="7">
        <text>7-deoxyloganetate + UDP-alpha-D-glucose = 7-deoxyloganate + UDP + H(+)</text>
        <dbReference type="Rhea" id="RHEA:39895"/>
        <dbReference type="ChEBI" id="CHEBI:15378"/>
        <dbReference type="ChEBI" id="CHEBI:58223"/>
        <dbReference type="ChEBI" id="CHEBI:58885"/>
        <dbReference type="ChEBI" id="CHEBI:76844"/>
        <dbReference type="ChEBI" id="CHEBI:76846"/>
        <dbReference type="EC" id="2.4.1.323"/>
    </reaction>
</comment>
<dbReference type="EMBL" id="CM018037">
    <property type="protein sequence ID" value="KAA8539652.1"/>
    <property type="molecule type" value="Genomic_DNA"/>
</dbReference>
<evidence type="ECO:0000256" key="9">
    <source>
        <dbReference type="PROSITE-ProRule" id="PRU00285"/>
    </source>
</evidence>
<dbReference type="Proteomes" id="UP000325577">
    <property type="component" value="Linkage Group LG14"/>
</dbReference>
<dbReference type="Pfam" id="PF00201">
    <property type="entry name" value="UDPGT"/>
    <property type="match status" value="1"/>
</dbReference>
<dbReference type="InterPro" id="IPR002213">
    <property type="entry name" value="UDP_glucos_trans"/>
</dbReference>
<dbReference type="SUPFAM" id="SSF49764">
    <property type="entry name" value="HSP20-like chaperones"/>
    <property type="match status" value="1"/>
</dbReference>
<keyword evidence="3" id="KW-0963">Cytoplasm</keyword>
<dbReference type="FunFam" id="3.40.50.2000:FF:000065">
    <property type="entry name" value="Glycosyltransferase"/>
    <property type="match status" value="1"/>
</dbReference>
<name>A0A5J5BCM7_9ASTE</name>
<dbReference type="Gene3D" id="3.40.50.2000">
    <property type="entry name" value="Glycogen Phosphorylase B"/>
    <property type="match status" value="2"/>
</dbReference>
<dbReference type="Pfam" id="PF00011">
    <property type="entry name" value="HSP20"/>
    <property type="match status" value="1"/>
</dbReference>
<evidence type="ECO:0000256" key="2">
    <source>
        <dbReference type="ARBA" id="ARBA00009995"/>
    </source>
</evidence>
<keyword evidence="4" id="KW-0328">Glycosyltransferase</keyword>
<dbReference type="Gene3D" id="2.60.40.790">
    <property type="match status" value="1"/>
</dbReference>
<dbReference type="InterPro" id="IPR002068">
    <property type="entry name" value="A-crystallin/Hsp20_dom"/>
</dbReference>
<comment type="subcellular location">
    <subcellularLocation>
        <location evidence="1">Cytoplasm</location>
    </subcellularLocation>
</comment>
<evidence type="ECO:0000256" key="6">
    <source>
        <dbReference type="ARBA" id="ARBA00023016"/>
    </source>
</evidence>
<sequence length="663" mass="74985">MALIPSFFGGRRSHVFDPFSLDIWDPFDGFPFSGTVANTNAPSSGRESTAIDNPRIDWKETPEAHIIKADLPGLRKEEVKVEVVDDRVLQISGERTREQEEKTDQWHRVERTTGKFIRRFRLPENARMNQIKANMENGVLTVVVPKMEEKKPENHNNLKFPSKSQREDCNCRSQKQVFDMGHEDEGAGLPPHVLVFPLPIQGHVNSMLKLAELLCLADLHVTMLVSDYSHGRLLRHTNVQSRFAHYQGFCFRTISDGLPDDHPRAGDRVMDIMPSIKNVTGPLFKEMMISNNCFASDNRRAVTCIIADGVLSFAGDFAIERGIPLIYFRTVSACSFWACFCMHELIEADEIPLKGNGMDLLVTSVPGMEGFLRRRDLPGFCRVDDIADPRLQIIRTESRQTPRAQAVIKNTFEDLEGPIVSQIRTQCPNLFSIGPLHAHLKARLVEKKTSSSTSSGSFWEEDRSCVTWLDSQPSKSVIYVSFGSITVVTRDQLLEFWHGLVNSGQRFLWVMRPDSVADKNGESQIPTELLEGTKERGYMVGWAPQEEVLAHPAIGGFLTHSGWNSTLESIVAGVPMICWPYFADQMINSRFVSEVWKLGLDMKDSCDRVIIEEIVKDLMDIRKDEFQQRANQMAKLAKRAVSEGGSSYCNLDRLIEYIKSMIV</sequence>
<evidence type="ECO:0000313" key="13">
    <source>
        <dbReference type="Proteomes" id="UP000325577"/>
    </source>
</evidence>
<feature type="domain" description="SHSP" evidence="11">
    <location>
        <begin position="47"/>
        <end position="161"/>
    </location>
</feature>
<comment type="similarity">
    <text evidence="9 10">Belongs to the small heat shock protein (HSP20) family.</text>
</comment>
<dbReference type="PANTHER" id="PTHR11926">
    <property type="entry name" value="GLUCOSYL/GLUCURONOSYL TRANSFERASES"/>
    <property type="match status" value="1"/>
</dbReference>
<evidence type="ECO:0000256" key="8">
    <source>
        <dbReference type="ARBA" id="ARBA00066941"/>
    </source>
</evidence>
<evidence type="ECO:0000256" key="1">
    <source>
        <dbReference type="ARBA" id="ARBA00004496"/>
    </source>
</evidence>
<evidence type="ECO:0000256" key="3">
    <source>
        <dbReference type="ARBA" id="ARBA00022490"/>
    </source>
</evidence>
<reference evidence="12 13" key="1">
    <citation type="submission" date="2019-09" db="EMBL/GenBank/DDBJ databases">
        <title>A chromosome-level genome assembly of the Chinese tupelo Nyssa sinensis.</title>
        <authorList>
            <person name="Yang X."/>
            <person name="Kang M."/>
            <person name="Yang Y."/>
            <person name="Xiong H."/>
            <person name="Wang M."/>
            <person name="Zhang Z."/>
            <person name="Wang Z."/>
            <person name="Wu H."/>
            <person name="Ma T."/>
            <person name="Liu J."/>
            <person name="Xi Z."/>
        </authorList>
    </citation>
    <scope>NUCLEOTIDE SEQUENCE [LARGE SCALE GENOMIC DNA]</scope>
    <source>
        <strain evidence="12">J267</strain>
        <tissue evidence="12">Leaf</tissue>
    </source>
</reference>
<proteinExistence type="inferred from homology"/>
<evidence type="ECO:0000256" key="7">
    <source>
        <dbReference type="ARBA" id="ARBA00051827"/>
    </source>
</evidence>
<dbReference type="PANTHER" id="PTHR11926:SF1392">
    <property type="entry name" value="GLYCOSYLTRANSFERASE"/>
    <property type="match status" value="1"/>
</dbReference>
<keyword evidence="13" id="KW-1185">Reference proteome</keyword>
<dbReference type="FunFam" id="3.40.50.2000:FF:000040">
    <property type="entry name" value="UDP-glycosyltransferase 76C1"/>
    <property type="match status" value="1"/>
</dbReference>
<dbReference type="PROSITE" id="PS01031">
    <property type="entry name" value="SHSP"/>
    <property type="match status" value="1"/>
</dbReference>
<dbReference type="GO" id="GO:0080044">
    <property type="term" value="F:quercetin 7-O-glucosyltransferase activity"/>
    <property type="evidence" value="ECO:0007669"/>
    <property type="project" value="TreeGrafter"/>
</dbReference>
<dbReference type="GO" id="GO:0005737">
    <property type="term" value="C:cytoplasm"/>
    <property type="evidence" value="ECO:0007669"/>
    <property type="project" value="UniProtKB-SubCell"/>
</dbReference>
<evidence type="ECO:0000256" key="10">
    <source>
        <dbReference type="RuleBase" id="RU003616"/>
    </source>
</evidence>
<evidence type="ECO:0000313" key="12">
    <source>
        <dbReference type="EMBL" id="KAA8539652.1"/>
    </source>
</evidence>
<gene>
    <name evidence="12" type="ORF">F0562_026344</name>
</gene>
<dbReference type="CDD" id="cd03784">
    <property type="entry name" value="GT1_Gtf-like"/>
    <property type="match status" value="1"/>
</dbReference>
<evidence type="ECO:0000256" key="4">
    <source>
        <dbReference type="ARBA" id="ARBA00022676"/>
    </source>
</evidence>